<dbReference type="Proteomes" id="UP000215002">
    <property type="component" value="Chromosome"/>
</dbReference>
<evidence type="ECO:0000313" key="2">
    <source>
        <dbReference type="EMBL" id="ASU36652.1"/>
    </source>
</evidence>
<proteinExistence type="predicted"/>
<accession>A0A223P3J4</accession>
<dbReference type="AlphaFoldDB" id="A0A223P3J4"/>
<protein>
    <submittedName>
        <fullName evidence="2">Uncharacterized protein</fullName>
    </submittedName>
</protein>
<keyword evidence="3" id="KW-1185">Reference proteome</keyword>
<feature type="chain" id="PRO_5013324875" evidence="1">
    <location>
        <begin position="25"/>
        <end position="250"/>
    </location>
</feature>
<dbReference type="KEGG" id="muc:MuYL_4769"/>
<dbReference type="EMBL" id="CP022743">
    <property type="protein sequence ID" value="ASU36652.1"/>
    <property type="molecule type" value="Genomic_DNA"/>
</dbReference>
<evidence type="ECO:0000313" key="3">
    <source>
        <dbReference type="Proteomes" id="UP000215002"/>
    </source>
</evidence>
<dbReference type="RefSeq" id="WP_094572646.1">
    <property type="nucleotide sequence ID" value="NZ_CP022743.1"/>
</dbReference>
<sequence length="250" mass="28276">MNKLTSLFLAVLAFCVFFCQNVCAQVALGDSSSQQNALNNAVNLFKTSLGNQQAIYTGPEYYFYDPHIKGNAYFKEVNGFTKGSIYYDGSLYNNISMLYDLNIDQVVILLPSHVSKFSVIKERVKSFDFLGNHFVNINADSVSNNTILKSGYYNQLYNGKCEVLGKYSKSIQTTTSSISGLENYFSLSKDYYIKKDNIYRSVGGQGALLDILKDKKKELKKYIKTNNIVYRDNPEEAMVKIAAYYDQLSN</sequence>
<evidence type="ECO:0000256" key="1">
    <source>
        <dbReference type="SAM" id="SignalP"/>
    </source>
</evidence>
<gene>
    <name evidence="2" type="ORF">MuYL_4769</name>
</gene>
<feature type="signal peptide" evidence="1">
    <location>
        <begin position="1"/>
        <end position="24"/>
    </location>
</feature>
<organism evidence="2 3">
    <name type="scientific">Mucilaginibacter xinganensis</name>
    <dbReference type="NCBI Taxonomy" id="1234841"/>
    <lineage>
        <taxon>Bacteria</taxon>
        <taxon>Pseudomonadati</taxon>
        <taxon>Bacteroidota</taxon>
        <taxon>Sphingobacteriia</taxon>
        <taxon>Sphingobacteriales</taxon>
        <taxon>Sphingobacteriaceae</taxon>
        <taxon>Mucilaginibacter</taxon>
    </lineage>
</organism>
<dbReference type="OrthoDB" id="655382at2"/>
<keyword evidence="1" id="KW-0732">Signal</keyword>
<name>A0A223P3J4_9SPHI</name>
<reference evidence="2 3" key="1">
    <citation type="submission" date="2017-08" db="EMBL/GenBank/DDBJ databases">
        <title>Complete genome sequence of Mucilaginibacter sp. strain BJC16-A31.</title>
        <authorList>
            <consortium name="Henan University of Science and Technology"/>
            <person name="You X."/>
        </authorList>
    </citation>
    <scope>NUCLEOTIDE SEQUENCE [LARGE SCALE GENOMIC DNA]</scope>
    <source>
        <strain evidence="2 3">BJC16-A31</strain>
    </source>
</reference>